<feature type="transmembrane region" description="Helical" evidence="1">
    <location>
        <begin position="497"/>
        <end position="517"/>
    </location>
</feature>
<feature type="transmembrane region" description="Helical" evidence="1">
    <location>
        <begin position="378"/>
        <end position="400"/>
    </location>
</feature>
<dbReference type="SUPFAM" id="SSF53187">
    <property type="entry name" value="Zn-dependent exopeptidases"/>
    <property type="match status" value="1"/>
</dbReference>
<dbReference type="EMBL" id="CP036150">
    <property type="protein sequence ID" value="QEN07361.1"/>
    <property type="molecule type" value="Genomic_DNA"/>
</dbReference>
<feature type="transmembrane region" description="Helical" evidence="1">
    <location>
        <begin position="308"/>
        <end position="325"/>
    </location>
</feature>
<dbReference type="Proteomes" id="UP000324209">
    <property type="component" value="Chromosome"/>
</dbReference>
<dbReference type="AlphaFoldDB" id="A0A5C1QIF4"/>
<feature type="transmembrane region" description="Helical" evidence="1">
    <location>
        <begin position="461"/>
        <end position="477"/>
    </location>
</feature>
<protein>
    <recommendedName>
        <fullName evidence="4">M28 family peptidase</fullName>
    </recommendedName>
</protein>
<accession>A0A5C1QIF4</accession>
<dbReference type="Gene3D" id="3.40.630.10">
    <property type="entry name" value="Zn peptidases"/>
    <property type="match status" value="1"/>
</dbReference>
<proteinExistence type="predicted"/>
<evidence type="ECO:0000256" key="1">
    <source>
        <dbReference type="SAM" id="Phobius"/>
    </source>
</evidence>
<organism evidence="2 3">
    <name type="scientific">Oceanispirochaeta crateris</name>
    <dbReference type="NCBI Taxonomy" id="2518645"/>
    <lineage>
        <taxon>Bacteria</taxon>
        <taxon>Pseudomonadati</taxon>
        <taxon>Spirochaetota</taxon>
        <taxon>Spirochaetia</taxon>
        <taxon>Spirochaetales</taxon>
        <taxon>Spirochaetaceae</taxon>
        <taxon>Oceanispirochaeta</taxon>
    </lineage>
</organism>
<keyword evidence="1" id="KW-0472">Membrane</keyword>
<dbReference type="RefSeq" id="WP_149485442.1">
    <property type="nucleotide sequence ID" value="NZ_CP036150.1"/>
</dbReference>
<dbReference type="KEGG" id="ock:EXM22_04910"/>
<keyword evidence="1" id="KW-1133">Transmembrane helix</keyword>
<evidence type="ECO:0008006" key="4">
    <source>
        <dbReference type="Google" id="ProtNLM"/>
    </source>
</evidence>
<feature type="transmembrane region" description="Helical" evidence="1">
    <location>
        <begin position="437"/>
        <end position="454"/>
    </location>
</feature>
<feature type="transmembrane region" description="Helical" evidence="1">
    <location>
        <begin position="412"/>
        <end position="431"/>
    </location>
</feature>
<dbReference type="OrthoDB" id="366167at2"/>
<keyword evidence="1" id="KW-0812">Transmembrane</keyword>
<gene>
    <name evidence="2" type="ORF">EXM22_04910</name>
</gene>
<keyword evidence="3" id="KW-1185">Reference proteome</keyword>
<sequence length="744" mass="85488">MFRTIFFLTLLAVYPFTLFSQEDITSEQEKVFRENYSFIVANNMRVEGSKDEKAVFSFIEDFVVSRNLDYEYQELSGFEDSHSFSKNLVVTIPGVRKEQLIIAAAVDGPLESSGEMSSLALNPALALTFIDEWSEEIPELTLIFLFTSADHLERGYLGSSSFLINHSFKAESALLYLSLDENQSMPEIYGSTPGKNAPGWLMEDIKNSLVQAGLEYCIDSTALLINRAGLTTKELPISKFLEEDIPAAALISSNKSGPDIENVSAQYMDFLHNFINRYSQGYPDNWESNYLYIGFNQSHTFYFSEINLIYLYLLLISLALILPLFQQRSIYLNYKRFRHQLWTVPVMIYLSFIFFMISTLLIEEMMSLRSQTGIYLQYPFYFFLLKAITVLFLSSLFLNMLRGLPFPKNPHFYSYFAFVISFINLMAVSLFNITFTPIMLISLIFVFLFVISRGKTNKKTFMILSILPQFLVLVFLFSRDYTTVYDFSILSRIKGNWVLTFMTIPLICMISSLGFYHHHYDRSRQELKTALLTFFLALTTAIMVYFSFQLEPYSTRFRQQVILTDKMNMDTQIREVLLSSTDSIGSGLLRFNERTIPFDNVENEMRIQGDIDGLPLQVTVETDVFLDRRIIDLTITTEMDPEQIQLEIHSDTALVLYDCPFPYDIQPDLKSIQIHIGLNPPVPLNIPLIFSKDSSPDIHITALKGESSYKLDLDQEQIEVKSVTIIEKTIPFTNSTGDSIIGNI</sequence>
<feature type="transmembrane region" description="Helical" evidence="1">
    <location>
        <begin position="529"/>
        <end position="548"/>
    </location>
</feature>
<evidence type="ECO:0000313" key="2">
    <source>
        <dbReference type="EMBL" id="QEN07361.1"/>
    </source>
</evidence>
<reference evidence="2 3" key="1">
    <citation type="submission" date="2019-02" db="EMBL/GenBank/DDBJ databases">
        <title>Complete Genome Sequence and Methylome Analysis of free living Spirochaetas.</title>
        <authorList>
            <person name="Fomenkov A."/>
            <person name="Dubinina G."/>
            <person name="Leshcheva N."/>
            <person name="Mikheeva N."/>
            <person name="Grabovich M."/>
            <person name="Vincze T."/>
            <person name="Roberts R.J."/>
        </authorList>
    </citation>
    <scope>NUCLEOTIDE SEQUENCE [LARGE SCALE GENOMIC DNA]</scope>
    <source>
        <strain evidence="2 3">K2</strain>
    </source>
</reference>
<name>A0A5C1QIF4_9SPIO</name>
<evidence type="ECO:0000313" key="3">
    <source>
        <dbReference type="Proteomes" id="UP000324209"/>
    </source>
</evidence>
<feature type="transmembrane region" description="Helical" evidence="1">
    <location>
        <begin position="346"/>
        <end position="366"/>
    </location>
</feature>